<dbReference type="Pfam" id="PF04178">
    <property type="entry name" value="Got1"/>
    <property type="match status" value="1"/>
</dbReference>
<accession>A0ABQ6MBF4</accession>
<evidence type="ECO:0000256" key="2">
    <source>
        <dbReference type="ARBA" id="ARBA00022692"/>
    </source>
</evidence>
<keyword evidence="3 7" id="KW-1133">Transmembrane helix</keyword>
<organism evidence="8 9">
    <name type="scientific">Tetraparma gracilis</name>
    <dbReference type="NCBI Taxonomy" id="2962635"/>
    <lineage>
        <taxon>Eukaryota</taxon>
        <taxon>Sar</taxon>
        <taxon>Stramenopiles</taxon>
        <taxon>Ochrophyta</taxon>
        <taxon>Bolidophyceae</taxon>
        <taxon>Parmales</taxon>
        <taxon>Triparmaceae</taxon>
        <taxon>Tetraparma</taxon>
    </lineage>
</organism>
<evidence type="ECO:0000256" key="4">
    <source>
        <dbReference type="ARBA" id="ARBA00023034"/>
    </source>
</evidence>
<evidence type="ECO:0000313" key="8">
    <source>
        <dbReference type="EMBL" id="GMI22987.1"/>
    </source>
</evidence>
<protein>
    <submittedName>
        <fullName evidence="8">Uncharacterized protein</fullName>
    </submittedName>
</protein>
<dbReference type="Proteomes" id="UP001165060">
    <property type="component" value="Unassembled WGS sequence"/>
</dbReference>
<evidence type="ECO:0000256" key="7">
    <source>
        <dbReference type="SAM" id="Phobius"/>
    </source>
</evidence>
<comment type="caution">
    <text evidence="8">The sequence shown here is derived from an EMBL/GenBank/DDBJ whole genome shotgun (WGS) entry which is preliminary data.</text>
</comment>
<dbReference type="InterPro" id="IPR045176">
    <property type="entry name" value="Got1"/>
</dbReference>
<evidence type="ECO:0000256" key="5">
    <source>
        <dbReference type="ARBA" id="ARBA00023136"/>
    </source>
</evidence>
<keyword evidence="2 7" id="KW-0812">Transmembrane</keyword>
<feature type="transmembrane region" description="Helical" evidence="7">
    <location>
        <begin position="63"/>
        <end position="83"/>
    </location>
</feature>
<dbReference type="EMBL" id="BRYB01000111">
    <property type="protein sequence ID" value="GMI22987.1"/>
    <property type="molecule type" value="Genomic_DNA"/>
</dbReference>
<comment type="similarity">
    <text evidence="6">Belongs to the GOT1 family.</text>
</comment>
<keyword evidence="9" id="KW-1185">Reference proteome</keyword>
<gene>
    <name evidence="8" type="ORF">TeGR_g2101</name>
</gene>
<dbReference type="PANTHER" id="PTHR21493">
    <property type="entry name" value="CGI-141-RELATED/LIPASE CONTAINING PROTEIN"/>
    <property type="match status" value="1"/>
</dbReference>
<keyword evidence="4" id="KW-0333">Golgi apparatus</keyword>
<evidence type="ECO:0000256" key="3">
    <source>
        <dbReference type="ARBA" id="ARBA00022989"/>
    </source>
</evidence>
<evidence type="ECO:0000256" key="1">
    <source>
        <dbReference type="ARBA" id="ARBA00004653"/>
    </source>
</evidence>
<name>A0ABQ6MBF4_9STRA</name>
<reference evidence="8 9" key="1">
    <citation type="journal article" date="2023" name="Commun. Biol.">
        <title>Genome analysis of Parmales, the sister group of diatoms, reveals the evolutionary specialization of diatoms from phago-mixotrophs to photoautotrophs.</title>
        <authorList>
            <person name="Ban H."/>
            <person name="Sato S."/>
            <person name="Yoshikawa S."/>
            <person name="Yamada K."/>
            <person name="Nakamura Y."/>
            <person name="Ichinomiya M."/>
            <person name="Sato N."/>
            <person name="Blanc-Mathieu R."/>
            <person name="Endo H."/>
            <person name="Kuwata A."/>
            <person name="Ogata H."/>
        </authorList>
    </citation>
    <scope>NUCLEOTIDE SEQUENCE [LARGE SCALE GENOMIC DNA]</scope>
</reference>
<evidence type="ECO:0000313" key="9">
    <source>
        <dbReference type="Proteomes" id="UP001165060"/>
    </source>
</evidence>
<dbReference type="PANTHER" id="PTHR21493:SF9">
    <property type="entry name" value="GOLGI TRANSPORT PROTEIN 1-RELATED"/>
    <property type="match status" value="1"/>
</dbReference>
<keyword evidence="5 7" id="KW-0472">Membrane</keyword>
<dbReference type="InterPro" id="IPR007305">
    <property type="entry name" value="Vesicle_transpt_Got1/SFT2"/>
</dbReference>
<feature type="transmembrane region" description="Helical" evidence="7">
    <location>
        <begin position="34"/>
        <end position="51"/>
    </location>
</feature>
<feature type="transmembrane region" description="Helical" evidence="7">
    <location>
        <begin position="9"/>
        <end position="28"/>
    </location>
</feature>
<evidence type="ECO:0000256" key="6">
    <source>
        <dbReference type="ARBA" id="ARBA00025799"/>
    </source>
</evidence>
<proteinExistence type="inferred from homology"/>
<sequence length="139" mass="15216">MFSDNAKIGTFLLTLSLLCFILGIVFLFDAALLALADVLFLIGLVLLIGPSRTVRFFTRPDRLRGIVTFFLGILLVFIRWPVIGVGLQLYGILYLFGSFLPIVANSLRGVPVIGPLLSSEKVENFVDRMGSSGGRKIPV</sequence>
<comment type="subcellular location">
    <subcellularLocation>
        <location evidence="1">Golgi apparatus membrane</location>
        <topology evidence="1">Multi-pass membrane protein</topology>
    </subcellularLocation>
</comment>